<name>A0ABU9UC85_9SPIR</name>
<keyword evidence="3" id="KW-1185">Reference proteome</keyword>
<comment type="caution">
    <text evidence="2">The sequence shown here is derived from an EMBL/GenBank/DDBJ whole genome shotgun (WGS) entry which is preliminary data.</text>
</comment>
<sequence length="322" mass="36679">MLSEKNKKSRLLRYWPRYKVSNIVNMVRNSFKKPDVYEGDFIGRTVVITGATSGIGYYTAIKYAQMGANIVAVNRNEQKSAELKKYIEETYNVSVDYIVSDQSVLDDVRNAAEELAKLKRIDVLIHNAGLFLEKKAMTQDNMETTFVVNYLSSFIINFILKERLREQGDCRIIFVSSEGHRFAPWGLDMDDLFWEKRRYSGLKAYGAAKTAQLLSMLIFAEYFEGSSVVINAMHPGMVVTNSGHGNSRFYKWYKRNFIDRFSSSPELSAEALYYLGVSPDVVNINGKFFNYTTLEEPAPPAVDRDAAIELWEKSLELAGLCS</sequence>
<dbReference type="EMBL" id="JBCHKQ010000002">
    <property type="protein sequence ID" value="MEM5948104.1"/>
    <property type="molecule type" value="Genomic_DNA"/>
</dbReference>
<dbReference type="PRINTS" id="PR00081">
    <property type="entry name" value="GDHRDH"/>
</dbReference>
<evidence type="ECO:0000256" key="1">
    <source>
        <dbReference type="ARBA" id="ARBA00023002"/>
    </source>
</evidence>
<keyword evidence="1" id="KW-0560">Oxidoreductase</keyword>
<dbReference type="InterPro" id="IPR036291">
    <property type="entry name" value="NAD(P)-bd_dom_sf"/>
</dbReference>
<dbReference type="PANTHER" id="PTHR43157:SF31">
    <property type="entry name" value="PHOSPHATIDYLINOSITOL-GLYCAN BIOSYNTHESIS CLASS F PROTEIN"/>
    <property type="match status" value="1"/>
</dbReference>
<dbReference type="Proteomes" id="UP001466331">
    <property type="component" value="Unassembled WGS sequence"/>
</dbReference>
<evidence type="ECO:0000313" key="2">
    <source>
        <dbReference type="EMBL" id="MEM5948104.1"/>
    </source>
</evidence>
<proteinExistence type="predicted"/>
<dbReference type="InterPro" id="IPR002347">
    <property type="entry name" value="SDR_fam"/>
</dbReference>
<dbReference type="SUPFAM" id="SSF51735">
    <property type="entry name" value="NAD(P)-binding Rossmann-fold domains"/>
    <property type="match status" value="1"/>
</dbReference>
<organism evidence="2 3">
    <name type="scientific">Rarispira pelagica</name>
    <dbReference type="NCBI Taxonomy" id="3141764"/>
    <lineage>
        <taxon>Bacteria</taxon>
        <taxon>Pseudomonadati</taxon>
        <taxon>Spirochaetota</taxon>
        <taxon>Spirochaetia</taxon>
        <taxon>Winmispirales</taxon>
        <taxon>Winmispiraceae</taxon>
        <taxon>Rarispira</taxon>
    </lineage>
</organism>
<dbReference type="RefSeq" id="WP_420069550.1">
    <property type="nucleotide sequence ID" value="NZ_JBCHKQ010000002.1"/>
</dbReference>
<accession>A0ABU9UC85</accession>
<dbReference type="PANTHER" id="PTHR43157">
    <property type="entry name" value="PHOSPHATIDYLINOSITOL-GLYCAN BIOSYNTHESIS CLASS F PROTEIN-RELATED"/>
    <property type="match status" value="1"/>
</dbReference>
<gene>
    <name evidence="2" type="ORF">WKV44_06080</name>
</gene>
<reference evidence="2 3" key="1">
    <citation type="submission" date="2024-03" db="EMBL/GenBank/DDBJ databases">
        <title>Ignisphaera cupida sp. nov., a hyperthermophilic hydrolytic archaeon from a hot spring of Kamchatka, and proposal of Ignisphaeraceae fam. nov.</title>
        <authorList>
            <person name="Podosokorskaya O.A."/>
            <person name="Elcheninov A.G."/>
            <person name="Maltseva A.I."/>
            <person name="Zayulina K.S."/>
            <person name="Novikov A."/>
            <person name="Merkel A.Y."/>
        </authorList>
    </citation>
    <scope>NUCLEOTIDE SEQUENCE [LARGE SCALE GENOMIC DNA]</scope>
    <source>
        <strain evidence="2 3">38H-sp</strain>
    </source>
</reference>
<evidence type="ECO:0000313" key="3">
    <source>
        <dbReference type="Proteomes" id="UP001466331"/>
    </source>
</evidence>
<dbReference type="Gene3D" id="3.40.50.720">
    <property type="entry name" value="NAD(P)-binding Rossmann-like Domain"/>
    <property type="match status" value="1"/>
</dbReference>
<protein>
    <submittedName>
        <fullName evidence="2">SDR family NAD(P)-dependent oxidoreductase</fullName>
    </submittedName>
</protein>
<dbReference type="Pfam" id="PF00106">
    <property type="entry name" value="adh_short"/>
    <property type="match status" value="1"/>
</dbReference>